<dbReference type="InterPro" id="IPR002220">
    <property type="entry name" value="DapA-like"/>
</dbReference>
<dbReference type="GO" id="GO:0008840">
    <property type="term" value="F:4-hydroxy-tetrahydrodipicolinate synthase activity"/>
    <property type="evidence" value="ECO:0007669"/>
    <property type="project" value="UniProtKB-EC"/>
</dbReference>
<evidence type="ECO:0000256" key="3">
    <source>
        <dbReference type="PIRNR" id="PIRNR001365"/>
    </source>
</evidence>
<dbReference type="PANTHER" id="PTHR12128">
    <property type="entry name" value="DIHYDRODIPICOLINATE SYNTHASE"/>
    <property type="match status" value="1"/>
</dbReference>
<comment type="caution">
    <text evidence="6">The sequence shown here is derived from an EMBL/GenBank/DDBJ whole genome shotgun (WGS) entry which is preliminary data.</text>
</comment>
<dbReference type="Pfam" id="PF00701">
    <property type="entry name" value="DHDPS"/>
    <property type="match status" value="1"/>
</dbReference>
<reference evidence="6 7" key="1">
    <citation type="submission" date="2020-08" db="EMBL/GenBank/DDBJ databases">
        <title>Sequencing the genomes of 1000 actinobacteria strains.</title>
        <authorList>
            <person name="Klenk H.-P."/>
        </authorList>
    </citation>
    <scope>NUCLEOTIDE SEQUENCE [LARGE SCALE GENOMIC DNA]</scope>
    <source>
        <strain evidence="6 7">DSM 20419</strain>
    </source>
</reference>
<evidence type="ECO:0000256" key="4">
    <source>
        <dbReference type="PIRSR" id="PIRSR001365-1"/>
    </source>
</evidence>
<dbReference type="Proteomes" id="UP000545286">
    <property type="component" value="Unassembled WGS sequence"/>
</dbReference>
<dbReference type="SMART" id="SM01130">
    <property type="entry name" value="DHDPS"/>
    <property type="match status" value="1"/>
</dbReference>
<evidence type="ECO:0000313" key="6">
    <source>
        <dbReference type="EMBL" id="MBB2958089.1"/>
    </source>
</evidence>
<evidence type="ECO:0000256" key="1">
    <source>
        <dbReference type="ARBA" id="ARBA00007592"/>
    </source>
</evidence>
<evidence type="ECO:0000313" key="7">
    <source>
        <dbReference type="Proteomes" id="UP000545286"/>
    </source>
</evidence>
<dbReference type="PRINTS" id="PR00146">
    <property type="entry name" value="DHPICSNTHASE"/>
</dbReference>
<dbReference type="PANTHER" id="PTHR12128:SF66">
    <property type="entry name" value="4-HYDROXY-2-OXOGLUTARATE ALDOLASE, MITOCHONDRIAL"/>
    <property type="match status" value="1"/>
</dbReference>
<feature type="binding site" evidence="5">
    <location>
        <position position="48"/>
    </location>
    <ligand>
        <name>pyruvate</name>
        <dbReference type="ChEBI" id="CHEBI:15361"/>
    </ligand>
</feature>
<dbReference type="RefSeq" id="WP_183625010.1">
    <property type="nucleotide sequence ID" value="NZ_JACHWJ010000003.1"/>
</dbReference>
<dbReference type="InterPro" id="IPR013785">
    <property type="entry name" value="Aldolase_TIM"/>
</dbReference>
<feature type="active site" description="Proton donor/acceptor" evidence="4">
    <location>
        <position position="135"/>
    </location>
</feature>
<accession>A0A7W4UP89</accession>
<dbReference type="SUPFAM" id="SSF51569">
    <property type="entry name" value="Aldolase"/>
    <property type="match status" value="1"/>
</dbReference>
<dbReference type="EC" id="4.3.3.7" evidence="6"/>
<evidence type="ECO:0000256" key="5">
    <source>
        <dbReference type="PIRSR" id="PIRSR001365-2"/>
    </source>
</evidence>
<dbReference type="EMBL" id="JACHWJ010000003">
    <property type="protein sequence ID" value="MBB2958089.1"/>
    <property type="molecule type" value="Genomic_DNA"/>
</dbReference>
<protein>
    <submittedName>
        <fullName evidence="6">4-hydroxy-tetrahydrodipicolinate synthase</fullName>
        <ecNumber evidence="6">4.3.3.7</ecNumber>
    </submittedName>
</protein>
<sequence>MPDSLFRGVSAFPLTPITSTGVDAASYAALVERLQAAGVDSISALGSTGSYAYLDLGERASVAKLTVKHAGSVPVIVGIGALRTRDVLENLRTAEDAGASAVLLAPVSYQPLTEDEVYGLYEDVAATSSLPIIVYDNPTTTGIVVSDALHARIAGLDLVRSIKIPPASLDVAQVSERVTALRDEVGGPISVGISGDPYAAAGLLGGCDVWYSVLAGVLPAESLAITRAALSGKAELALSLSARLDPLWELFRAHGSYRVASAIAAQLGLVPTVNLPRPVHELDGAGQRAVAAALRAI</sequence>
<dbReference type="CDD" id="cd00408">
    <property type="entry name" value="DHDPS-like"/>
    <property type="match status" value="1"/>
</dbReference>
<dbReference type="PIRSF" id="PIRSF001365">
    <property type="entry name" value="DHDPS"/>
    <property type="match status" value="1"/>
</dbReference>
<feature type="active site" description="Schiff-base intermediate with substrate" evidence="4">
    <location>
        <position position="163"/>
    </location>
</feature>
<keyword evidence="7" id="KW-1185">Reference proteome</keyword>
<gene>
    <name evidence="6" type="ORF">FHX72_002234</name>
</gene>
<proteinExistence type="inferred from homology"/>
<dbReference type="GO" id="GO:0005829">
    <property type="term" value="C:cytosol"/>
    <property type="evidence" value="ECO:0007669"/>
    <property type="project" value="TreeGrafter"/>
</dbReference>
<organism evidence="6 7">
    <name type="scientific">Pseudoclavibacter helvolus</name>
    <dbReference type="NCBI Taxonomy" id="255205"/>
    <lineage>
        <taxon>Bacteria</taxon>
        <taxon>Bacillati</taxon>
        <taxon>Actinomycetota</taxon>
        <taxon>Actinomycetes</taxon>
        <taxon>Micrococcales</taxon>
        <taxon>Microbacteriaceae</taxon>
        <taxon>Pseudoclavibacter</taxon>
    </lineage>
</organism>
<keyword evidence="2 3" id="KW-0456">Lyase</keyword>
<dbReference type="AlphaFoldDB" id="A0A7W4UP89"/>
<comment type="similarity">
    <text evidence="1 3">Belongs to the DapA family.</text>
</comment>
<dbReference type="Gene3D" id="3.20.20.70">
    <property type="entry name" value="Aldolase class I"/>
    <property type="match status" value="1"/>
</dbReference>
<evidence type="ECO:0000256" key="2">
    <source>
        <dbReference type="ARBA" id="ARBA00023239"/>
    </source>
</evidence>
<name>A0A7W4UP89_9MICO</name>